<dbReference type="InterPro" id="IPR020103">
    <property type="entry name" value="PsdUridine_synth_cat_dom_sf"/>
</dbReference>
<reference evidence="5" key="1">
    <citation type="submission" date="2021-02" db="EMBL/GenBank/DDBJ databases">
        <authorList>
            <person name="Dougan E. K."/>
            <person name="Rhodes N."/>
            <person name="Thang M."/>
            <person name="Chan C."/>
        </authorList>
    </citation>
    <scope>NUCLEOTIDE SEQUENCE</scope>
</reference>
<evidence type="ECO:0000256" key="1">
    <source>
        <dbReference type="ARBA" id="ARBA00007953"/>
    </source>
</evidence>
<keyword evidence="6" id="KW-1185">Reference proteome</keyword>
<sequence>MDCGSIRGIADEADCGIAGFVNWELKPIGGALKSFPEDFVVKELPLLEPESGDEGEEEKPFLRFRLKKRGLDTLEAVDALASACHIPPHRFGFAGIKDSFAVTTQELTVPRHLITEAGLRKAAANLPGLRVGRVRRSRQPLVPGRLRGNRFILRVRGIRANADEVKAAVESLQTQGFINYVGMQRFGKGGVRSDLLGLAYLQGDYIRCVDILLRQRGAEKGSARMPRWAEVYQRTNSAEAALRKLPEGSCWAERRLLRALHRRQDLDGGTAMPKWSEEEPLSPPKKRMRWADVAREAFLALPRTIRALYAHSYVDRLWNLAATERRQMGLRLVQGDWIDDPAQPGTFRPVISEDDVSAEAKQASIFDLVLPRPGAGVSLPSHGVGHFMRSYLAYDGLDPEELMLEAAHTDDPMYLTGCMRRVLVRPGQLSWYLEPNLGTPDSDWPDQPGTKVSRATNCFSRVRAKHDLDGSKSLVLDFHLGPGQYATMAMREVMRPRPPKAPPRHTFFSDTEEETQSMGQCRQAQA</sequence>
<feature type="non-terminal residue" evidence="5">
    <location>
        <position position="526"/>
    </location>
</feature>
<feature type="domain" description="TRUD" evidence="4">
    <location>
        <begin position="176"/>
        <end position="425"/>
    </location>
</feature>
<comment type="caution">
    <text evidence="5">The sequence shown here is derived from an EMBL/GenBank/DDBJ whole genome shotgun (WGS) entry which is preliminary data.</text>
</comment>
<dbReference type="GO" id="GO:0009982">
    <property type="term" value="F:pseudouridine synthase activity"/>
    <property type="evidence" value="ECO:0007669"/>
    <property type="project" value="InterPro"/>
</dbReference>
<dbReference type="InterPro" id="IPR011760">
    <property type="entry name" value="PsdUridine_synth_TruD_insert"/>
</dbReference>
<proteinExistence type="inferred from homology"/>
<keyword evidence="2" id="KW-0413">Isomerase</keyword>
<dbReference type="PROSITE" id="PS50984">
    <property type="entry name" value="TRUD"/>
    <property type="match status" value="1"/>
</dbReference>
<dbReference type="AlphaFoldDB" id="A0A812NZ80"/>
<dbReference type="Proteomes" id="UP000649617">
    <property type="component" value="Unassembled WGS sequence"/>
</dbReference>
<accession>A0A812NZ80</accession>
<dbReference type="InterPro" id="IPR042214">
    <property type="entry name" value="TruD_catalytic"/>
</dbReference>
<dbReference type="NCBIfam" id="TIGR00094">
    <property type="entry name" value="tRNA_TruD_broad"/>
    <property type="match status" value="1"/>
</dbReference>
<dbReference type="GO" id="GO:0001522">
    <property type="term" value="P:pseudouridine synthesis"/>
    <property type="evidence" value="ECO:0007669"/>
    <property type="project" value="InterPro"/>
</dbReference>
<organism evidence="5 6">
    <name type="scientific">Symbiodinium pilosum</name>
    <name type="common">Dinoflagellate</name>
    <dbReference type="NCBI Taxonomy" id="2952"/>
    <lineage>
        <taxon>Eukaryota</taxon>
        <taxon>Sar</taxon>
        <taxon>Alveolata</taxon>
        <taxon>Dinophyceae</taxon>
        <taxon>Suessiales</taxon>
        <taxon>Symbiodiniaceae</taxon>
        <taxon>Symbiodinium</taxon>
    </lineage>
</organism>
<feature type="region of interest" description="Disordered" evidence="3">
    <location>
        <begin position="495"/>
        <end position="526"/>
    </location>
</feature>
<dbReference type="PANTHER" id="PTHR13326">
    <property type="entry name" value="TRNA PSEUDOURIDINE SYNTHASE D"/>
    <property type="match status" value="1"/>
</dbReference>
<comment type="similarity">
    <text evidence="1">Belongs to the pseudouridine synthase TruD family.</text>
</comment>
<dbReference type="GO" id="GO:0003723">
    <property type="term" value="F:RNA binding"/>
    <property type="evidence" value="ECO:0007669"/>
    <property type="project" value="InterPro"/>
</dbReference>
<dbReference type="PIRSF" id="PIRSF037016">
    <property type="entry name" value="Pseudouridin_synth_euk_prd"/>
    <property type="match status" value="1"/>
</dbReference>
<evidence type="ECO:0000256" key="3">
    <source>
        <dbReference type="SAM" id="MobiDB-lite"/>
    </source>
</evidence>
<dbReference type="EMBL" id="CAJNIZ010011969">
    <property type="protein sequence ID" value="CAE7327208.1"/>
    <property type="molecule type" value="Genomic_DNA"/>
</dbReference>
<dbReference type="Gene3D" id="3.30.2350.20">
    <property type="entry name" value="TruD, catalytic domain"/>
    <property type="match status" value="2"/>
</dbReference>
<dbReference type="OrthoDB" id="447290at2759"/>
<dbReference type="PANTHER" id="PTHR13326:SF21">
    <property type="entry name" value="PSEUDOURIDYLATE SYNTHASE PUS7L"/>
    <property type="match status" value="1"/>
</dbReference>
<evidence type="ECO:0000313" key="6">
    <source>
        <dbReference type="Proteomes" id="UP000649617"/>
    </source>
</evidence>
<evidence type="ECO:0000313" key="5">
    <source>
        <dbReference type="EMBL" id="CAE7327208.1"/>
    </source>
</evidence>
<name>A0A812NZ80_SYMPI</name>
<protein>
    <submittedName>
        <fullName evidence="5">Pus7 protein</fullName>
    </submittedName>
</protein>
<dbReference type="InterPro" id="IPR001656">
    <property type="entry name" value="PsdUridine_synth_TruD"/>
</dbReference>
<feature type="compositionally biased region" description="Polar residues" evidence="3">
    <location>
        <begin position="516"/>
        <end position="526"/>
    </location>
</feature>
<dbReference type="CDD" id="cd02576">
    <property type="entry name" value="PseudoU_synth_ScPUS7"/>
    <property type="match status" value="1"/>
</dbReference>
<gene>
    <name evidence="5" type="primary">Pus7</name>
    <name evidence="5" type="ORF">SPIL2461_LOCUS7569</name>
</gene>
<dbReference type="GO" id="GO:0005634">
    <property type="term" value="C:nucleus"/>
    <property type="evidence" value="ECO:0007669"/>
    <property type="project" value="TreeGrafter"/>
</dbReference>
<evidence type="ECO:0000259" key="4">
    <source>
        <dbReference type="PROSITE" id="PS50984"/>
    </source>
</evidence>
<dbReference type="SUPFAM" id="SSF55120">
    <property type="entry name" value="Pseudouridine synthase"/>
    <property type="match status" value="1"/>
</dbReference>
<dbReference type="Pfam" id="PF01142">
    <property type="entry name" value="TruD"/>
    <property type="match status" value="1"/>
</dbReference>
<evidence type="ECO:0000256" key="2">
    <source>
        <dbReference type="ARBA" id="ARBA00023235"/>
    </source>
</evidence>